<name>A0A2S8FXZ3_9BACT</name>
<gene>
    <name evidence="1" type="ORF">C5Y96_07815</name>
</gene>
<dbReference type="Proteomes" id="UP000240009">
    <property type="component" value="Unassembled WGS sequence"/>
</dbReference>
<evidence type="ECO:0000313" key="2">
    <source>
        <dbReference type="Proteomes" id="UP000240009"/>
    </source>
</evidence>
<dbReference type="RefSeq" id="WP_105351649.1">
    <property type="nucleotide sequence ID" value="NZ_PUIA01000017.1"/>
</dbReference>
<sequence length="156" mass="18039">MDCAVRFDAPVDSPEHAELRDTAWMGGSLSEGMYLLGMLAGKNLFRQTSEQVVEDYVSELREYTKQHVSEQAAAIFCNSRIDWALIPYLRLAYHRNPDWPPMNVERKQREERAMEYLLFHLDATVDDLADHLGTTVKQVQRLTLVKEALQQIELSR</sequence>
<organism evidence="1 2">
    <name type="scientific">Blastopirellula marina</name>
    <dbReference type="NCBI Taxonomy" id="124"/>
    <lineage>
        <taxon>Bacteria</taxon>
        <taxon>Pseudomonadati</taxon>
        <taxon>Planctomycetota</taxon>
        <taxon>Planctomycetia</taxon>
        <taxon>Pirellulales</taxon>
        <taxon>Pirellulaceae</taxon>
        <taxon>Blastopirellula</taxon>
    </lineage>
</organism>
<dbReference type="EMBL" id="PUIA01000017">
    <property type="protein sequence ID" value="PQO37056.1"/>
    <property type="molecule type" value="Genomic_DNA"/>
</dbReference>
<reference evidence="1 2" key="1">
    <citation type="submission" date="2018-02" db="EMBL/GenBank/DDBJ databases">
        <title>Comparative genomes isolates from brazilian mangrove.</title>
        <authorList>
            <person name="Araujo J.E."/>
            <person name="Taketani R.G."/>
            <person name="Silva M.C.P."/>
            <person name="Loureco M.V."/>
            <person name="Andreote F.D."/>
        </authorList>
    </citation>
    <scope>NUCLEOTIDE SEQUENCE [LARGE SCALE GENOMIC DNA]</scope>
    <source>
        <strain evidence="1 2">HEX-2 MGV</strain>
    </source>
</reference>
<protein>
    <submittedName>
        <fullName evidence="1">Uncharacterized protein</fullName>
    </submittedName>
</protein>
<evidence type="ECO:0000313" key="1">
    <source>
        <dbReference type="EMBL" id="PQO37056.1"/>
    </source>
</evidence>
<dbReference type="AlphaFoldDB" id="A0A2S8FXZ3"/>
<proteinExistence type="predicted"/>
<accession>A0A2S8FXZ3</accession>
<comment type="caution">
    <text evidence="1">The sequence shown here is derived from an EMBL/GenBank/DDBJ whole genome shotgun (WGS) entry which is preliminary data.</text>
</comment>